<organism evidence="1 2">
    <name type="scientific">Rubripirellula amarantea</name>
    <dbReference type="NCBI Taxonomy" id="2527999"/>
    <lineage>
        <taxon>Bacteria</taxon>
        <taxon>Pseudomonadati</taxon>
        <taxon>Planctomycetota</taxon>
        <taxon>Planctomycetia</taxon>
        <taxon>Pirellulales</taxon>
        <taxon>Pirellulaceae</taxon>
        <taxon>Rubripirellula</taxon>
    </lineage>
</organism>
<comment type="caution">
    <text evidence="1">The sequence shown here is derived from an EMBL/GenBank/DDBJ whole genome shotgun (WGS) entry which is preliminary data.</text>
</comment>
<reference evidence="1 2" key="1">
    <citation type="submission" date="2019-02" db="EMBL/GenBank/DDBJ databases">
        <title>Deep-cultivation of Planctomycetes and their phenomic and genomic characterization uncovers novel biology.</title>
        <authorList>
            <person name="Wiegand S."/>
            <person name="Jogler M."/>
            <person name="Boedeker C."/>
            <person name="Pinto D."/>
            <person name="Vollmers J."/>
            <person name="Rivas-Marin E."/>
            <person name="Kohn T."/>
            <person name="Peeters S.H."/>
            <person name="Heuer A."/>
            <person name="Rast P."/>
            <person name="Oberbeckmann S."/>
            <person name="Bunk B."/>
            <person name="Jeske O."/>
            <person name="Meyerdierks A."/>
            <person name="Storesund J.E."/>
            <person name="Kallscheuer N."/>
            <person name="Luecker S."/>
            <person name="Lage O.M."/>
            <person name="Pohl T."/>
            <person name="Merkel B.J."/>
            <person name="Hornburger P."/>
            <person name="Mueller R.-W."/>
            <person name="Bruemmer F."/>
            <person name="Labrenz M."/>
            <person name="Spormann A.M."/>
            <person name="Op Den Camp H."/>
            <person name="Overmann J."/>
            <person name="Amann R."/>
            <person name="Jetten M.S.M."/>
            <person name="Mascher T."/>
            <person name="Medema M.H."/>
            <person name="Devos D.P."/>
            <person name="Kaster A.-K."/>
            <person name="Ovreas L."/>
            <person name="Rohde M."/>
            <person name="Galperin M.Y."/>
            <person name="Jogler C."/>
        </authorList>
    </citation>
    <scope>NUCLEOTIDE SEQUENCE [LARGE SCALE GENOMIC DNA]</scope>
    <source>
        <strain evidence="1 2">Pla22</strain>
    </source>
</reference>
<keyword evidence="2" id="KW-1185">Reference proteome</keyword>
<dbReference type="AlphaFoldDB" id="A0A5C5WSX9"/>
<dbReference type="EMBL" id="SJPI01000001">
    <property type="protein sequence ID" value="TWT53747.1"/>
    <property type="molecule type" value="Genomic_DNA"/>
</dbReference>
<protein>
    <recommendedName>
        <fullName evidence="3">JmjC domain-containing protein</fullName>
    </recommendedName>
</protein>
<proteinExistence type="predicted"/>
<sequence length="374" mass="41903">MYSLELIMSAQPYGPRYLMRWDFCRNQMSDRQWVRTSHRLSELPSFSDAGLADLINGYPENSISVESTAHNPSHPSERQLGQLGGLSGQQVIALLPRGKFSVVLRNLHRHSVAIGHITNRLIGEMMECSRLLRIRSFAADLHLNSAGSQSYLRGDVRPSVQWGIRGEQTILRYPDFPAITDQAVVERVVNKDWDKAYRTPLYHEPMMEQHCKREPLGADSLVIIPQYSPHRVIQGNTLGATLVMRFETDQSRMNNQVQIANDWLRKRLGREVSDRTDGWLAAAKRVIANRLMKESGSRQNNPRPASFRLNENAEGGMESLTEPALKVPSSAQPAVAVTMPTELNATPMPLVLTDLMESSPASGFPTHSTNLPSV</sequence>
<name>A0A5C5WSX9_9BACT</name>
<evidence type="ECO:0000313" key="1">
    <source>
        <dbReference type="EMBL" id="TWT53747.1"/>
    </source>
</evidence>
<accession>A0A5C5WSX9</accession>
<evidence type="ECO:0000313" key="2">
    <source>
        <dbReference type="Proteomes" id="UP000316598"/>
    </source>
</evidence>
<dbReference type="Proteomes" id="UP000316598">
    <property type="component" value="Unassembled WGS sequence"/>
</dbReference>
<evidence type="ECO:0008006" key="3">
    <source>
        <dbReference type="Google" id="ProtNLM"/>
    </source>
</evidence>
<gene>
    <name evidence="1" type="ORF">Pla22_13790</name>
</gene>